<dbReference type="PANTHER" id="PTHR42839:SF2">
    <property type="entry name" value="ISOCHORISMATE SYNTHASE ENTC"/>
    <property type="match status" value="1"/>
</dbReference>
<dbReference type="SUPFAM" id="SSF56322">
    <property type="entry name" value="ADC synthase"/>
    <property type="match status" value="1"/>
</dbReference>
<dbReference type="EC" id="5.4.4.2" evidence="3"/>
<evidence type="ECO:0000313" key="8">
    <source>
        <dbReference type="EMBL" id="MBB4134437.1"/>
    </source>
</evidence>
<name>A0A840F4E4_9ACTN</name>
<dbReference type="InterPro" id="IPR005801">
    <property type="entry name" value="ADC_synthase"/>
</dbReference>
<dbReference type="Pfam" id="PF00425">
    <property type="entry name" value="Chorismate_bind"/>
    <property type="match status" value="1"/>
</dbReference>
<evidence type="ECO:0000256" key="5">
    <source>
        <dbReference type="ARBA" id="ARBA00041564"/>
    </source>
</evidence>
<evidence type="ECO:0000256" key="6">
    <source>
        <dbReference type="SAM" id="MobiDB-lite"/>
    </source>
</evidence>
<reference evidence="8 9" key="1">
    <citation type="submission" date="2020-08" db="EMBL/GenBank/DDBJ databases">
        <title>Sequencing the genomes of 1000 actinobacteria strains.</title>
        <authorList>
            <person name="Klenk H.-P."/>
        </authorList>
    </citation>
    <scope>NUCLEOTIDE SEQUENCE [LARGE SCALE GENOMIC DNA]</scope>
    <source>
        <strain evidence="8 9">DSM 45298</strain>
    </source>
</reference>
<dbReference type="InterPro" id="IPR004561">
    <property type="entry name" value="IsoChor_synthase"/>
</dbReference>
<keyword evidence="9" id="KW-1185">Reference proteome</keyword>
<comment type="similarity">
    <text evidence="2">Belongs to the isochorismate synthase family.</text>
</comment>
<organism evidence="8 9">
    <name type="scientific">Gordonia humi</name>
    <dbReference type="NCBI Taxonomy" id="686429"/>
    <lineage>
        <taxon>Bacteria</taxon>
        <taxon>Bacillati</taxon>
        <taxon>Actinomycetota</taxon>
        <taxon>Actinomycetes</taxon>
        <taxon>Mycobacteriales</taxon>
        <taxon>Gordoniaceae</taxon>
        <taxon>Gordonia</taxon>
    </lineage>
</organism>
<feature type="region of interest" description="Disordered" evidence="6">
    <location>
        <begin position="1"/>
        <end position="20"/>
    </location>
</feature>
<evidence type="ECO:0000256" key="3">
    <source>
        <dbReference type="ARBA" id="ARBA00012824"/>
    </source>
</evidence>
<dbReference type="PANTHER" id="PTHR42839">
    <property type="entry name" value="ISOCHORISMATE SYNTHASE ENTC"/>
    <property type="match status" value="1"/>
</dbReference>
<proteinExistence type="inferred from homology"/>
<dbReference type="Proteomes" id="UP000551501">
    <property type="component" value="Unassembled WGS sequence"/>
</dbReference>
<evidence type="ECO:0000259" key="7">
    <source>
        <dbReference type="Pfam" id="PF00425"/>
    </source>
</evidence>
<evidence type="ECO:0000313" key="9">
    <source>
        <dbReference type="Proteomes" id="UP000551501"/>
    </source>
</evidence>
<dbReference type="Gene3D" id="3.60.120.10">
    <property type="entry name" value="Anthranilate synthase"/>
    <property type="match status" value="1"/>
</dbReference>
<protein>
    <recommendedName>
        <fullName evidence="3">isochorismate synthase</fullName>
        <ecNumber evidence="3">5.4.4.2</ecNumber>
    </recommendedName>
    <alternativeName>
        <fullName evidence="5">Isochorismate mutase</fullName>
    </alternativeName>
</protein>
<evidence type="ECO:0000256" key="2">
    <source>
        <dbReference type="ARBA" id="ARBA00005297"/>
    </source>
</evidence>
<dbReference type="InterPro" id="IPR015890">
    <property type="entry name" value="Chorismate_C"/>
</dbReference>
<dbReference type="AlphaFoldDB" id="A0A840F4E4"/>
<comment type="catalytic activity">
    <reaction evidence="1">
        <text>chorismate = isochorismate</text>
        <dbReference type="Rhea" id="RHEA:18985"/>
        <dbReference type="ChEBI" id="CHEBI:29748"/>
        <dbReference type="ChEBI" id="CHEBI:29780"/>
        <dbReference type="EC" id="5.4.4.2"/>
    </reaction>
</comment>
<dbReference type="RefSeq" id="WP_343067283.1">
    <property type="nucleotide sequence ID" value="NZ_BAABHL010000128.1"/>
</dbReference>
<evidence type="ECO:0000256" key="1">
    <source>
        <dbReference type="ARBA" id="ARBA00000799"/>
    </source>
</evidence>
<comment type="caution">
    <text evidence="8">The sequence shown here is derived from an EMBL/GenBank/DDBJ whole genome shotgun (WGS) entry which is preliminary data.</text>
</comment>
<evidence type="ECO:0000256" key="4">
    <source>
        <dbReference type="ARBA" id="ARBA00023235"/>
    </source>
</evidence>
<gene>
    <name evidence="8" type="ORF">BKA16_000989</name>
</gene>
<keyword evidence="4 8" id="KW-0413">Isomerase</keyword>
<dbReference type="GO" id="GO:0008909">
    <property type="term" value="F:isochorismate synthase activity"/>
    <property type="evidence" value="ECO:0007669"/>
    <property type="project" value="UniProtKB-EC"/>
</dbReference>
<accession>A0A840F4E4</accession>
<sequence length="376" mass="38968">MIVPSSLFASGTESWRGDGRTDEFDSVATASRALADGGVTAVTGAFGFDPSGTAALIAPERFARGTRSGASRPLPAVVSSALTPSDVHTDRIRRVLAAIDEGVVDKAVLARTLEMTFDGPLDPADVFARFLPGPDAATTTAFAVPLDPAPGRADHWLIGASPELLIAKTGRTVTCHPFAGTTPRGVDAESDRRAVAALRASDKDLREHAFVVEQIVDVLAPLCRELDVPDRPQIESTPAVWHLATPIRGVLTDESITALDLAALTSPTPAVCGTPRAAAARLIDEVEGSRDFYAGAVGWCDAAGDGRWMVSIRCLELDAAGTGVTTWAGGGIVAGSDPAAEVAETEAKFRTVLGALGVDPADLTDRSRPAPAPTST</sequence>
<dbReference type="NCBIfam" id="TIGR00543">
    <property type="entry name" value="isochor_syn"/>
    <property type="match status" value="1"/>
</dbReference>
<dbReference type="EMBL" id="JACIFP010000001">
    <property type="protein sequence ID" value="MBB4134437.1"/>
    <property type="molecule type" value="Genomic_DNA"/>
</dbReference>
<feature type="domain" description="Chorismate-utilising enzyme C-terminal" evidence="7">
    <location>
        <begin position="88"/>
        <end position="348"/>
    </location>
</feature>